<dbReference type="InterPro" id="IPR036318">
    <property type="entry name" value="FAD-bd_PCMH-like_sf"/>
</dbReference>
<dbReference type="SUPFAM" id="SSF55103">
    <property type="entry name" value="FAD-linked oxidases, C-terminal domain"/>
    <property type="match status" value="1"/>
</dbReference>
<accession>A0A834LPE4</accession>
<evidence type="ECO:0000256" key="1">
    <source>
        <dbReference type="ARBA" id="ARBA00001974"/>
    </source>
</evidence>
<dbReference type="InterPro" id="IPR006094">
    <property type="entry name" value="Oxid_FAD_bind_N"/>
</dbReference>
<dbReference type="OrthoDB" id="551352at2759"/>
<dbReference type="EC" id="1.5.99.12" evidence="4"/>
<dbReference type="FunFam" id="3.30.110.60:FF:000002">
    <property type="entry name" value="CRS2-associated factor 1, chloroplastic"/>
    <property type="match status" value="2"/>
</dbReference>
<dbReference type="PROSITE" id="PS51295">
    <property type="entry name" value="CRM"/>
    <property type="match status" value="3"/>
</dbReference>
<feature type="domain" description="CRM" evidence="19">
    <location>
        <begin position="690"/>
        <end position="786"/>
    </location>
</feature>
<sequence>MAKTSPISQSLIVLSTITSLVTFIRKLIWSWTSSLPHELLSLDVADRLRLDSEAIESASRDFGKIFREKPSAVLYPSSVNDIVDIIKLSYNSASPFSIAARGRGHSARGQAMAQNGVVVEMTSLKNFGNIRVLKNPNGLGLCADVGGEQLWIDVLMGSLEYGLAPVSWTDYLYLTVGGTLSNAGISGQSFLHGPQINNVFEMDVVTGKGESVTCSERLNSELFYAVLGGLGQFGVITRARIALDKAPNKVKWVRMLYHDFSAFTRDQEHLISITSNGLDYVEGSLIMDQSSPNNWRSSFFSPSDQLKINSLISKHGIIYCLEVVKYYDHLTINTVDEELRLLIGGLTFLPDFIFEKDDSYVDFLNRVRSGELKLQAKGLWDVPHPWLNLFVPKSGIMDFNDGVFVNILHKQNNSTGPILVWDDRMSAVIPDEETFYSVGLLLSSGENDWEALENQNKEILRFCDKAGIKAKQYLAHYETKEDWMDHFGSKWEIFQERKNLFDPKMILSPGQRIFNPLRGHQSLGVAVTESDSCENSVLSDQVSFVPINRAISAPWVHGKEPNKTQFDSFSIDLDNSIDGFQRDTEGSVSTIVQESSQLGRGVGFDGKTKAFVETDETSIGLSERKEKAVFKNVKRASFNGKSASVNQGVYSLEGSSDKIDSKRLPWERGIDMGSVDGDRPRKGNAMLSEKLIPEAELRRLRNVALRMVERLKVGAAGVTQALVDSIHEKWKEDEVVKLKFEGPSTLNMKRIHETLETRTGGLVIWRSGSSVVLYRGMSYNLPCVQSYAKQNQFNTMISRSSSGIVGGDLTQRVGLEDSVRTADVNKSTRHLKKLSEKEITDLSEVDHLLEDLGPRYKDWSGPEPLPVDADLLPSVVPGYKRPFRLLPHGFRYSLRDRHVTYYRRTARIMPPHFALGRNRELQGLARAMVKLWEISAIAKIAIKRGVHNTCNERMAEELKRLTGGTLLSRNKDYIVFYRGNDFLPPAVSKTLVEAHKLTVLQQDEEEKIRSNASPIVHSTTKASKVQLVAGTLSETMEATSLWGNQPSSQDIEKMRKDSALARHASFVRYLEMKLNLAKGKIKKAEKALAKVQESLEPAELPSDLETISDEERFLFRKIGLSMKPYLILGRREIFDGTVENIHLHWKYRELVKLLVERKSFPQVKHIAIALEAESGGVLVTVDKTMKGHVIILYRGKNYQPPVAFRPKNLLSRRQALARSIELQRREALKHHISDLTVKIEKLKSELDDMKTVNEIDEDTFYSRVDDASSSEDEMEEVSWHFSFSMIPVGWIAVYSGTSKSIFFSVQVLL</sequence>
<evidence type="ECO:0000313" key="22">
    <source>
        <dbReference type="Proteomes" id="UP000626092"/>
    </source>
</evidence>
<keyword evidence="8" id="KW-0507">mRNA processing</keyword>
<evidence type="ECO:0000256" key="4">
    <source>
        <dbReference type="ARBA" id="ARBA00011928"/>
    </source>
</evidence>
<keyword evidence="14" id="KW-0508">mRNA splicing</keyword>
<reference evidence="21" key="1">
    <citation type="submission" date="2019-11" db="EMBL/GenBank/DDBJ databases">
        <authorList>
            <person name="Liu Y."/>
            <person name="Hou J."/>
            <person name="Li T.-Q."/>
            <person name="Guan C.-H."/>
            <person name="Wu X."/>
            <person name="Wu H.-Z."/>
            <person name="Ling F."/>
            <person name="Zhang R."/>
            <person name="Shi X.-G."/>
            <person name="Ren J.-P."/>
            <person name="Chen E.-F."/>
            <person name="Sun J.-M."/>
        </authorList>
    </citation>
    <scope>NUCLEOTIDE SEQUENCE</scope>
    <source>
        <strain evidence="21">Adult_tree_wgs_1</strain>
        <tissue evidence="21">Leaves</tissue>
    </source>
</reference>
<dbReference type="Pfam" id="PF09265">
    <property type="entry name" value="Cytokin-bind"/>
    <property type="match status" value="1"/>
</dbReference>
<name>A0A834LPE4_RHOSS</name>
<comment type="caution">
    <text evidence="21">The sequence shown here is derived from an EMBL/GenBank/DDBJ whole genome shotgun (WGS) entry which is preliminary data.</text>
</comment>
<dbReference type="InterPro" id="IPR045278">
    <property type="entry name" value="CRS1/CFM2/CFM3"/>
</dbReference>
<feature type="domain" description="FAD-binding PCMH-type" evidence="20">
    <location>
        <begin position="66"/>
        <end position="246"/>
    </location>
</feature>
<dbReference type="InterPro" id="IPR016164">
    <property type="entry name" value="FAD-linked_Oxase-like_C"/>
</dbReference>
<dbReference type="GO" id="GO:0000373">
    <property type="term" value="P:Group II intron splicing"/>
    <property type="evidence" value="ECO:0007669"/>
    <property type="project" value="UniProtKB-ARBA"/>
</dbReference>
<dbReference type="Gene3D" id="3.30.465.10">
    <property type="match status" value="1"/>
</dbReference>
<evidence type="ECO:0000259" key="20">
    <source>
        <dbReference type="PROSITE" id="PS51387"/>
    </source>
</evidence>
<evidence type="ECO:0000256" key="8">
    <source>
        <dbReference type="ARBA" id="ARBA00022664"/>
    </source>
</evidence>
<proteinExistence type="inferred from homology"/>
<dbReference type="InterPro" id="IPR035920">
    <property type="entry name" value="YhbY-like_sf"/>
</dbReference>
<evidence type="ECO:0000256" key="17">
    <source>
        <dbReference type="PROSITE-ProRule" id="PRU00626"/>
    </source>
</evidence>
<organism evidence="21 22">
    <name type="scientific">Rhododendron simsii</name>
    <name type="common">Sims's rhododendron</name>
    <dbReference type="NCBI Taxonomy" id="118357"/>
    <lineage>
        <taxon>Eukaryota</taxon>
        <taxon>Viridiplantae</taxon>
        <taxon>Streptophyta</taxon>
        <taxon>Embryophyta</taxon>
        <taxon>Tracheophyta</taxon>
        <taxon>Spermatophyta</taxon>
        <taxon>Magnoliopsida</taxon>
        <taxon>eudicotyledons</taxon>
        <taxon>Gunneridae</taxon>
        <taxon>Pentapetalae</taxon>
        <taxon>asterids</taxon>
        <taxon>Ericales</taxon>
        <taxon>Ericaceae</taxon>
        <taxon>Ericoideae</taxon>
        <taxon>Rhodoreae</taxon>
        <taxon>Rhododendron</taxon>
    </lineage>
</organism>
<keyword evidence="18" id="KW-0175">Coiled coil</keyword>
<dbReference type="GO" id="GO:1990904">
    <property type="term" value="C:ribonucleoprotein complex"/>
    <property type="evidence" value="ECO:0007669"/>
    <property type="project" value="UniProtKB-KW"/>
</dbReference>
<evidence type="ECO:0000256" key="11">
    <source>
        <dbReference type="ARBA" id="ARBA00022884"/>
    </source>
</evidence>
<evidence type="ECO:0000256" key="10">
    <source>
        <dbReference type="ARBA" id="ARBA00022827"/>
    </source>
</evidence>
<dbReference type="Pfam" id="PF01985">
    <property type="entry name" value="CRS1_YhbY"/>
    <property type="match status" value="3"/>
</dbReference>
<gene>
    <name evidence="21" type="ORF">RHSIM_Rhsim03G0231800</name>
</gene>
<dbReference type="GO" id="GO:0009690">
    <property type="term" value="P:cytokinin metabolic process"/>
    <property type="evidence" value="ECO:0007669"/>
    <property type="project" value="InterPro"/>
</dbReference>
<dbReference type="InterPro" id="IPR001890">
    <property type="entry name" value="RNA-binding_CRM"/>
</dbReference>
<evidence type="ECO:0000256" key="7">
    <source>
        <dbReference type="ARBA" id="ARBA00022640"/>
    </source>
</evidence>
<feature type="coiled-coil region" evidence="18">
    <location>
        <begin position="1067"/>
        <end position="1094"/>
    </location>
</feature>
<evidence type="ECO:0000256" key="2">
    <source>
        <dbReference type="ARBA" id="ARBA00004229"/>
    </source>
</evidence>
<evidence type="ECO:0000256" key="6">
    <source>
        <dbReference type="ARBA" id="ARBA00022630"/>
    </source>
</evidence>
<dbReference type="Gene3D" id="3.40.462.10">
    <property type="entry name" value="FAD-linked oxidases, C-terminal domain"/>
    <property type="match status" value="1"/>
</dbReference>
<comment type="cofactor">
    <cofactor evidence="1">
        <name>FAD</name>
        <dbReference type="ChEBI" id="CHEBI:57692"/>
    </cofactor>
</comment>
<dbReference type="SMART" id="SM01103">
    <property type="entry name" value="CRS1_YhbY"/>
    <property type="match status" value="3"/>
</dbReference>
<dbReference type="PANTHER" id="PTHR31846">
    <property type="entry name" value="CRS1 / YHBY (CRM) DOMAIN-CONTAINING PROTEIN"/>
    <property type="match status" value="1"/>
</dbReference>
<evidence type="ECO:0000256" key="15">
    <source>
        <dbReference type="ARBA" id="ARBA00023274"/>
    </source>
</evidence>
<dbReference type="Gene3D" id="3.30.110.60">
    <property type="entry name" value="YhbY-like"/>
    <property type="match status" value="3"/>
</dbReference>
<dbReference type="GO" id="GO:0003729">
    <property type="term" value="F:mRNA binding"/>
    <property type="evidence" value="ECO:0007669"/>
    <property type="project" value="InterPro"/>
</dbReference>
<evidence type="ECO:0000256" key="14">
    <source>
        <dbReference type="ARBA" id="ARBA00023187"/>
    </source>
</evidence>
<dbReference type="SUPFAM" id="SSF75471">
    <property type="entry name" value="YhbY-like"/>
    <property type="match status" value="3"/>
</dbReference>
<evidence type="ECO:0000256" key="18">
    <source>
        <dbReference type="SAM" id="Coils"/>
    </source>
</evidence>
<dbReference type="Pfam" id="PF01565">
    <property type="entry name" value="FAD_binding_4"/>
    <property type="match status" value="1"/>
</dbReference>
<evidence type="ECO:0000256" key="12">
    <source>
        <dbReference type="ARBA" id="ARBA00022946"/>
    </source>
</evidence>
<dbReference type="InterPro" id="IPR015345">
    <property type="entry name" value="Cytokinin_DH_FAD/cytokin-bd"/>
</dbReference>
<evidence type="ECO:0000259" key="19">
    <source>
        <dbReference type="PROSITE" id="PS51295"/>
    </source>
</evidence>
<evidence type="ECO:0000256" key="5">
    <source>
        <dbReference type="ARBA" id="ARBA00022528"/>
    </source>
</evidence>
<dbReference type="InterPro" id="IPR016169">
    <property type="entry name" value="FAD-bd_PCMH_sub2"/>
</dbReference>
<dbReference type="Proteomes" id="UP000626092">
    <property type="component" value="Unassembled WGS sequence"/>
</dbReference>
<keyword evidence="11 17" id="KW-0694">RNA-binding</keyword>
<dbReference type="SUPFAM" id="SSF56176">
    <property type="entry name" value="FAD-binding/transporter-associated domain-like"/>
    <property type="match status" value="1"/>
</dbReference>
<keyword evidence="6" id="KW-0285">Flavoprotein</keyword>
<dbReference type="GO" id="GO:0071949">
    <property type="term" value="F:FAD binding"/>
    <property type="evidence" value="ECO:0007669"/>
    <property type="project" value="InterPro"/>
</dbReference>
<dbReference type="GO" id="GO:0019139">
    <property type="term" value="F:cytokinin dehydrogenase activity"/>
    <property type="evidence" value="ECO:0007669"/>
    <property type="project" value="UniProtKB-EC"/>
</dbReference>
<keyword evidence="15" id="KW-0687">Ribonucleoprotein</keyword>
<comment type="catalytic activity">
    <reaction evidence="16">
        <text>N(6)-dimethylallyladenine + A + H2O = 3-methyl-2-butenal + adenine + AH2</text>
        <dbReference type="Rhea" id="RHEA:13625"/>
        <dbReference type="ChEBI" id="CHEBI:13193"/>
        <dbReference type="ChEBI" id="CHEBI:15377"/>
        <dbReference type="ChEBI" id="CHEBI:15825"/>
        <dbReference type="ChEBI" id="CHEBI:16708"/>
        <dbReference type="ChEBI" id="CHEBI:17499"/>
        <dbReference type="ChEBI" id="CHEBI:17660"/>
        <dbReference type="EC" id="1.5.99.12"/>
    </reaction>
</comment>
<keyword evidence="22" id="KW-1185">Reference proteome</keyword>
<dbReference type="InterPro" id="IPR016167">
    <property type="entry name" value="FAD-bd_PCMH_sub1"/>
</dbReference>
<evidence type="ECO:0000256" key="9">
    <source>
        <dbReference type="ARBA" id="ARBA00022737"/>
    </source>
</evidence>
<keyword evidence="12" id="KW-0809">Transit peptide</keyword>
<dbReference type="InterPro" id="IPR006093">
    <property type="entry name" value="Oxy_OxRdtase_FAD_BS"/>
</dbReference>
<protein>
    <recommendedName>
        <fullName evidence="4">cytokinin dehydrogenase</fullName>
        <ecNumber evidence="4">1.5.99.12</ecNumber>
    </recommendedName>
</protein>
<comment type="similarity">
    <text evidence="3">Belongs to the oxygen-dependent FAD-linked oxidoreductase family.</text>
</comment>
<keyword evidence="10" id="KW-0274">FAD</keyword>
<keyword evidence="9" id="KW-0677">Repeat</keyword>
<feature type="domain" description="CRM" evidence="19">
    <location>
        <begin position="892"/>
        <end position="989"/>
    </location>
</feature>
<keyword evidence="5" id="KW-0150">Chloroplast</keyword>
<feature type="domain" description="CRM" evidence="19">
    <location>
        <begin position="1105"/>
        <end position="1205"/>
    </location>
</feature>
<evidence type="ECO:0000256" key="3">
    <source>
        <dbReference type="ARBA" id="ARBA00005466"/>
    </source>
</evidence>
<dbReference type="PROSITE" id="PS00862">
    <property type="entry name" value="OX2_COVAL_FAD"/>
    <property type="match status" value="1"/>
</dbReference>
<dbReference type="GO" id="GO:0006397">
    <property type="term" value="P:mRNA processing"/>
    <property type="evidence" value="ECO:0007669"/>
    <property type="project" value="UniProtKB-KW"/>
</dbReference>
<evidence type="ECO:0000256" key="13">
    <source>
        <dbReference type="ARBA" id="ARBA00023002"/>
    </source>
</evidence>
<dbReference type="PANTHER" id="PTHR31846:SF7">
    <property type="entry name" value="CRS1 _ YHBY (CRM) DOMAIN-CONTAINING PROTEIN"/>
    <property type="match status" value="1"/>
</dbReference>
<dbReference type="InterPro" id="IPR016166">
    <property type="entry name" value="FAD-bd_PCMH"/>
</dbReference>
<dbReference type="EMBL" id="WJXA01000003">
    <property type="protein sequence ID" value="KAF7147310.1"/>
    <property type="molecule type" value="Genomic_DNA"/>
</dbReference>
<evidence type="ECO:0000313" key="21">
    <source>
        <dbReference type="EMBL" id="KAF7147310.1"/>
    </source>
</evidence>
<dbReference type="InterPro" id="IPR016170">
    <property type="entry name" value="Cytok_DH_C_sf"/>
</dbReference>
<feature type="coiled-coil region" evidence="18">
    <location>
        <begin position="1225"/>
        <end position="1259"/>
    </location>
</feature>
<comment type="subcellular location">
    <subcellularLocation>
        <location evidence="2">Plastid</location>
        <location evidence="2">Chloroplast</location>
    </subcellularLocation>
</comment>
<keyword evidence="7" id="KW-0934">Plastid</keyword>
<dbReference type="Gene3D" id="3.30.43.10">
    <property type="entry name" value="Uridine Diphospho-n-acetylenolpyruvylglucosamine Reductase, domain 2"/>
    <property type="match status" value="1"/>
</dbReference>
<evidence type="ECO:0000256" key="16">
    <source>
        <dbReference type="ARBA" id="ARBA00048224"/>
    </source>
</evidence>
<dbReference type="PROSITE" id="PS51387">
    <property type="entry name" value="FAD_PCMH"/>
    <property type="match status" value="1"/>
</dbReference>
<keyword evidence="13" id="KW-0560">Oxidoreductase</keyword>
<dbReference type="GO" id="GO:0009507">
    <property type="term" value="C:chloroplast"/>
    <property type="evidence" value="ECO:0007669"/>
    <property type="project" value="UniProtKB-SubCell"/>
</dbReference>